<evidence type="ECO:0000259" key="1">
    <source>
        <dbReference type="Pfam" id="PF07596"/>
    </source>
</evidence>
<dbReference type="Pfam" id="PF07963">
    <property type="entry name" value="N_methyl"/>
    <property type="match status" value="1"/>
</dbReference>
<evidence type="ECO:0000313" key="3">
    <source>
        <dbReference type="Proteomes" id="UP000318437"/>
    </source>
</evidence>
<gene>
    <name evidence="2" type="primary">xcpT_4</name>
    <name evidence="2" type="ORF">Pla144_15450</name>
</gene>
<dbReference type="Pfam" id="PF07596">
    <property type="entry name" value="SBP_bac_10"/>
    <property type="match status" value="1"/>
</dbReference>
<name>A0A5C6CUZ3_9BACT</name>
<dbReference type="Gene3D" id="3.30.700.10">
    <property type="entry name" value="Glycoprotein, Type 4 Pilin"/>
    <property type="match status" value="1"/>
</dbReference>
<dbReference type="InterPro" id="IPR011453">
    <property type="entry name" value="DUF1559"/>
</dbReference>
<comment type="caution">
    <text evidence="2">The sequence shown here is derived from an EMBL/GenBank/DDBJ whole genome shotgun (WGS) entry which is preliminary data.</text>
</comment>
<dbReference type="PROSITE" id="PS00409">
    <property type="entry name" value="PROKAR_NTER_METHYL"/>
    <property type="match status" value="1"/>
</dbReference>
<dbReference type="RefSeq" id="WP_197530459.1">
    <property type="nucleotide sequence ID" value="NZ_SJPS01000002.1"/>
</dbReference>
<evidence type="ECO:0000313" key="2">
    <source>
        <dbReference type="EMBL" id="TWU28258.1"/>
    </source>
</evidence>
<organism evidence="2 3">
    <name type="scientific">Bythopirellula polymerisocia</name>
    <dbReference type="NCBI Taxonomy" id="2528003"/>
    <lineage>
        <taxon>Bacteria</taxon>
        <taxon>Pseudomonadati</taxon>
        <taxon>Planctomycetota</taxon>
        <taxon>Planctomycetia</taxon>
        <taxon>Pirellulales</taxon>
        <taxon>Lacipirellulaceae</taxon>
        <taxon>Bythopirellula</taxon>
    </lineage>
</organism>
<reference evidence="2 3" key="1">
    <citation type="submission" date="2019-02" db="EMBL/GenBank/DDBJ databases">
        <title>Deep-cultivation of Planctomycetes and their phenomic and genomic characterization uncovers novel biology.</title>
        <authorList>
            <person name="Wiegand S."/>
            <person name="Jogler M."/>
            <person name="Boedeker C."/>
            <person name="Pinto D."/>
            <person name="Vollmers J."/>
            <person name="Rivas-Marin E."/>
            <person name="Kohn T."/>
            <person name="Peeters S.H."/>
            <person name="Heuer A."/>
            <person name="Rast P."/>
            <person name="Oberbeckmann S."/>
            <person name="Bunk B."/>
            <person name="Jeske O."/>
            <person name="Meyerdierks A."/>
            <person name="Storesund J.E."/>
            <person name="Kallscheuer N."/>
            <person name="Luecker S."/>
            <person name="Lage O.M."/>
            <person name="Pohl T."/>
            <person name="Merkel B.J."/>
            <person name="Hornburger P."/>
            <person name="Mueller R.-W."/>
            <person name="Bruemmer F."/>
            <person name="Labrenz M."/>
            <person name="Spormann A.M."/>
            <person name="Op Den Camp H."/>
            <person name="Overmann J."/>
            <person name="Amann R."/>
            <person name="Jetten M.S.M."/>
            <person name="Mascher T."/>
            <person name="Medema M.H."/>
            <person name="Devos D.P."/>
            <person name="Kaster A.-K."/>
            <person name="Ovreas L."/>
            <person name="Rohde M."/>
            <person name="Galperin M.Y."/>
            <person name="Jogler C."/>
        </authorList>
    </citation>
    <scope>NUCLEOTIDE SEQUENCE [LARGE SCALE GENOMIC DNA]</scope>
    <source>
        <strain evidence="2 3">Pla144</strain>
    </source>
</reference>
<protein>
    <submittedName>
        <fullName evidence="2">Type II secretion system protein G</fullName>
    </submittedName>
</protein>
<proteinExistence type="predicted"/>
<dbReference type="Proteomes" id="UP000318437">
    <property type="component" value="Unassembled WGS sequence"/>
</dbReference>
<keyword evidence="3" id="KW-1185">Reference proteome</keyword>
<dbReference type="InterPro" id="IPR012902">
    <property type="entry name" value="N_methyl_site"/>
</dbReference>
<dbReference type="PANTHER" id="PTHR30093:SF2">
    <property type="entry name" value="TYPE II SECRETION SYSTEM PROTEIN H"/>
    <property type="match status" value="1"/>
</dbReference>
<dbReference type="InterPro" id="IPR045584">
    <property type="entry name" value="Pilin-like"/>
</dbReference>
<dbReference type="SUPFAM" id="SSF54523">
    <property type="entry name" value="Pili subunits"/>
    <property type="match status" value="1"/>
</dbReference>
<dbReference type="AlphaFoldDB" id="A0A5C6CUZ3"/>
<dbReference type="PANTHER" id="PTHR30093">
    <property type="entry name" value="GENERAL SECRETION PATHWAY PROTEIN G"/>
    <property type="match status" value="1"/>
</dbReference>
<dbReference type="NCBIfam" id="TIGR02532">
    <property type="entry name" value="IV_pilin_GFxxxE"/>
    <property type="match status" value="1"/>
</dbReference>
<sequence length="391" mass="41532">MTHRKSEGFTLVELLVVIAIIGVLVALLLPAIQAAREAARRTSCVNNVKQMGLAAANYESARGTFPPGRLFPDWVSGGNIKGGYTSYQPGPDPADKAGFYSVHTWLLPYMEANNVYQQINFDIGLTKRMANNGTPANVNYNAFATAAGLFLCPSDGNTGLTISENNYRTNFGGDGPGAGVRTSSMTITEPRPTGDRWHIGGSGAFTIGEKGLKTSAFTDGLSKTAFFSERIKGSASVIYPASTLPTRADIINCPSQGAPNVDIDVTLAAANNYVPTEQGYVFTGAGSWIPGDDWSNGWPFAGYDATQYNHVAPPNWTGIDCTLQNGIPDTPAEHAIIAARSDHPGSVVVAFGDGHTAVVSDSINLDIWRALGTRDGRFDATKGPEPMDTDF</sequence>
<feature type="domain" description="DUF1559" evidence="1">
    <location>
        <begin position="33"/>
        <end position="365"/>
    </location>
</feature>
<dbReference type="EMBL" id="SJPS01000002">
    <property type="protein sequence ID" value="TWU28258.1"/>
    <property type="molecule type" value="Genomic_DNA"/>
</dbReference>
<accession>A0A5C6CUZ3</accession>